<accession>A0ABX9DW55</accession>
<dbReference type="SUPFAM" id="SSF56672">
    <property type="entry name" value="DNA/RNA polymerases"/>
    <property type="match status" value="1"/>
</dbReference>
<evidence type="ECO:0000313" key="2">
    <source>
        <dbReference type="EMBL" id="RAS59261.1"/>
    </source>
</evidence>
<protein>
    <submittedName>
        <fullName evidence="2">Reverse transcriptase (RNA-dependent DNA polymerase)</fullName>
    </submittedName>
</protein>
<reference evidence="2 3" key="1">
    <citation type="submission" date="2018-06" db="EMBL/GenBank/DDBJ databases">
        <title>Genomic Encyclopedia of Type Strains, Phase IV (KMG-IV): sequencing the most valuable type-strain genomes for metagenomic binning, comparative biology and taxonomic classification.</title>
        <authorList>
            <person name="Goeker M."/>
        </authorList>
    </citation>
    <scope>NUCLEOTIDE SEQUENCE [LARGE SCALE GENOMIC DNA]</scope>
    <source>
        <strain evidence="2 3">DSM 45479</strain>
    </source>
</reference>
<dbReference type="EMBL" id="QLTT01000015">
    <property type="protein sequence ID" value="RAS59261.1"/>
    <property type="molecule type" value="Genomic_DNA"/>
</dbReference>
<gene>
    <name evidence="2" type="ORF">C8D87_115121</name>
</gene>
<comment type="caution">
    <text evidence="2">The sequence shown here is derived from an EMBL/GenBank/DDBJ whole genome shotgun (WGS) entry which is preliminary data.</text>
</comment>
<sequence length="202" mass="22701">MRRLESRIGDKRVLLLVKAFLKSGILGRDGQIRGSGTGTPQGGILSPLLANVALSVLDEHFDQHTISTVDRAKRRRHGLANYRLIRYADDFVIMVSGARAQAEALLPEVAAVLGTMGFALSAEKTMITHIDEGLDFLGWRIQRHRKRGTATHYVNTYPSKKALRAITTKVKTAIGARRSRHHGRAWHEITRRTEGFVERRMR</sequence>
<dbReference type="CDD" id="cd01651">
    <property type="entry name" value="RT_G2_intron"/>
    <property type="match status" value="1"/>
</dbReference>
<dbReference type="Proteomes" id="UP000248714">
    <property type="component" value="Unassembled WGS sequence"/>
</dbReference>
<dbReference type="PROSITE" id="PS50878">
    <property type="entry name" value="RT_POL"/>
    <property type="match status" value="1"/>
</dbReference>
<proteinExistence type="predicted"/>
<keyword evidence="3" id="KW-1185">Reference proteome</keyword>
<dbReference type="GO" id="GO:0003964">
    <property type="term" value="F:RNA-directed DNA polymerase activity"/>
    <property type="evidence" value="ECO:0007669"/>
    <property type="project" value="UniProtKB-KW"/>
</dbReference>
<keyword evidence="2" id="KW-0548">Nucleotidyltransferase</keyword>
<keyword evidence="2" id="KW-0695">RNA-directed DNA polymerase</keyword>
<keyword evidence="2" id="KW-0808">Transferase</keyword>
<dbReference type="PANTHER" id="PTHR34047:SF8">
    <property type="entry name" value="PROTEIN YKFC"/>
    <property type="match status" value="1"/>
</dbReference>
<dbReference type="InterPro" id="IPR000477">
    <property type="entry name" value="RT_dom"/>
</dbReference>
<dbReference type="InterPro" id="IPR051083">
    <property type="entry name" value="GrpII_Intron_Splice-Mob/Def"/>
</dbReference>
<evidence type="ECO:0000259" key="1">
    <source>
        <dbReference type="PROSITE" id="PS50878"/>
    </source>
</evidence>
<evidence type="ECO:0000313" key="3">
    <source>
        <dbReference type="Proteomes" id="UP000248714"/>
    </source>
</evidence>
<organism evidence="2 3">
    <name type="scientific">Lentzea atacamensis</name>
    <dbReference type="NCBI Taxonomy" id="531938"/>
    <lineage>
        <taxon>Bacteria</taxon>
        <taxon>Bacillati</taxon>
        <taxon>Actinomycetota</taxon>
        <taxon>Actinomycetes</taxon>
        <taxon>Pseudonocardiales</taxon>
        <taxon>Pseudonocardiaceae</taxon>
        <taxon>Lentzea</taxon>
    </lineage>
</organism>
<dbReference type="Pfam" id="PF00078">
    <property type="entry name" value="RVT_1"/>
    <property type="match status" value="1"/>
</dbReference>
<dbReference type="InterPro" id="IPR043502">
    <property type="entry name" value="DNA/RNA_pol_sf"/>
</dbReference>
<dbReference type="PANTHER" id="PTHR34047">
    <property type="entry name" value="NUCLEAR INTRON MATURASE 1, MITOCHONDRIAL-RELATED"/>
    <property type="match status" value="1"/>
</dbReference>
<name>A0ABX9DW55_9PSEU</name>
<feature type="domain" description="Reverse transcriptase" evidence="1">
    <location>
        <begin position="1"/>
        <end position="141"/>
    </location>
</feature>